<protein>
    <recommendedName>
        <fullName evidence="14">Histidine biosynthesis bifunctional protein HisIE</fullName>
    </recommendedName>
    <domain>
        <recommendedName>
            <fullName evidence="14">Phosphoribosyl-AMP cyclohydrolase</fullName>
            <shortName evidence="14">PRA-CH</shortName>
            <ecNumber evidence="14">3.5.4.19</ecNumber>
        </recommendedName>
    </domain>
    <domain>
        <recommendedName>
            <fullName evidence="14">Phosphoribosyl-ATP pyrophosphatase</fullName>
            <shortName evidence="14">PRA-PH</shortName>
            <ecNumber evidence="14">3.6.1.31</ecNumber>
        </recommendedName>
    </domain>
</protein>
<dbReference type="SUPFAM" id="SSF51366">
    <property type="entry name" value="Ribulose-phoshate binding barrel"/>
    <property type="match status" value="1"/>
</dbReference>
<keyword evidence="8 14" id="KW-0028">Amino-acid biosynthesis</keyword>
<dbReference type="eggNOG" id="COG0106">
    <property type="taxonomic scope" value="Bacteria"/>
</dbReference>
<evidence type="ECO:0000256" key="11">
    <source>
        <dbReference type="ARBA" id="ARBA00022840"/>
    </source>
</evidence>
<dbReference type="NCBIfam" id="TIGR03188">
    <property type="entry name" value="histidine_hisI"/>
    <property type="match status" value="1"/>
</dbReference>
<dbReference type="NCBIfam" id="NF002747">
    <property type="entry name" value="PRK02759.1"/>
    <property type="match status" value="1"/>
</dbReference>
<dbReference type="Gene3D" id="3.20.20.70">
    <property type="entry name" value="Aldolase class I"/>
    <property type="match status" value="1"/>
</dbReference>
<keyword evidence="14" id="KW-0963">Cytoplasm</keyword>
<dbReference type="InterPro" id="IPR011060">
    <property type="entry name" value="RibuloseP-bd_barrel"/>
</dbReference>
<evidence type="ECO:0000256" key="8">
    <source>
        <dbReference type="ARBA" id="ARBA00022605"/>
    </source>
</evidence>
<dbReference type="FunFam" id="3.10.20.810:FF:000001">
    <property type="entry name" value="Histidine biosynthesis bifunctional protein HisIE"/>
    <property type="match status" value="1"/>
</dbReference>
<evidence type="ECO:0000256" key="7">
    <source>
        <dbReference type="ARBA" id="ARBA00009667"/>
    </source>
</evidence>
<dbReference type="InterPro" id="IPR013785">
    <property type="entry name" value="Aldolase_TIM"/>
</dbReference>
<evidence type="ECO:0000256" key="4">
    <source>
        <dbReference type="ARBA" id="ARBA00005204"/>
    </source>
</evidence>
<evidence type="ECO:0000313" key="18">
    <source>
        <dbReference type="Proteomes" id="UP000014541"/>
    </source>
</evidence>
<reference evidence="17 18" key="1">
    <citation type="submission" date="2013-04" db="EMBL/GenBank/DDBJ databases">
        <title>The Genome Sequence of Treponema maltophilum ATCC 51939.</title>
        <authorList>
            <consortium name="The Broad Institute Genomics Platform"/>
            <person name="Earl A."/>
            <person name="Ward D."/>
            <person name="Feldgarden M."/>
            <person name="Gevers D."/>
            <person name="Leonetti C."/>
            <person name="Blanton J.M."/>
            <person name="Dewhirst F.E."/>
            <person name="Izard J."/>
            <person name="Walker B."/>
            <person name="Young S."/>
            <person name="Zeng Q."/>
            <person name="Gargeya S."/>
            <person name="Fitzgerald M."/>
            <person name="Haas B."/>
            <person name="Abouelleil A."/>
            <person name="Allen A.W."/>
            <person name="Alvarado L."/>
            <person name="Arachchi H.M."/>
            <person name="Berlin A.M."/>
            <person name="Chapman S.B."/>
            <person name="Gainer-Dewar J."/>
            <person name="Goldberg J."/>
            <person name="Griggs A."/>
            <person name="Gujja S."/>
            <person name="Hansen M."/>
            <person name="Howarth C."/>
            <person name="Imamovic A."/>
            <person name="Ireland A."/>
            <person name="Larimer J."/>
            <person name="McCowan C."/>
            <person name="Murphy C."/>
            <person name="Pearson M."/>
            <person name="Poon T.W."/>
            <person name="Priest M."/>
            <person name="Roberts A."/>
            <person name="Saif S."/>
            <person name="Shea T."/>
            <person name="Sisk P."/>
            <person name="Sykes S."/>
            <person name="Wortman J."/>
            <person name="Nusbaum C."/>
            <person name="Birren B."/>
        </authorList>
    </citation>
    <scope>NUCLEOTIDE SEQUENCE [LARGE SCALE GENOMIC DNA]</scope>
    <source>
        <strain evidence="17 18">ATCC 51939</strain>
    </source>
</reference>
<feature type="region of interest" description="Phosphoribosyl-AMP cyclohydrolase" evidence="14">
    <location>
        <begin position="1"/>
        <end position="360"/>
    </location>
</feature>
<dbReference type="Pfam" id="PF00977">
    <property type="entry name" value="His_biosynth"/>
    <property type="match status" value="1"/>
</dbReference>
<evidence type="ECO:0000256" key="5">
    <source>
        <dbReference type="ARBA" id="ARBA00007731"/>
    </source>
</evidence>
<dbReference type="Proteomes" id="UP000014541">
    <property type="component" value="Unassembled WGS sequence"/>
</dbReference>
<dbReference type="CDD" id="cd11546">
    <property type="entry name" value="NTP-PPase_His4"/>
    <property type="match status" value="1"/>
</dbReference>
<accession>S3K1W1</accession>
<dbReference type="InterPro" id="IPR008179">
    <property type="entry name" value="HisE"/>
</dbReference>
<keyword evidence="12 14" id="KW-0368">Histidine biosynthesis</keyword>
<comment type="subcellular location">
    <subcellularLocation>
        <location evidence="14">Cytoplasm</location>
    </subcellularLocation>
</comment>
<dbReference type="InterPro" id="IPR006062">
    <property type="entry name" value="His_biosynth"/>
</dbReference>
<dbReference type="Pfam" id="PF01502">
    <property type="entry name" value="PRA-CH"/>
    <property type="match status" value="1"/>
</dbReference>
<dbReference type="PANTHER" id="PTHR42945">
    <property type="entry name" value="HISTIDINE BIOSYNTHESIS BIFUNCTIONAL PROTEIN"/>
    <property type="match status" value="1"/>
</dbReference>
<evidence type="ECO:0000256" key="13">
    <source>
        <dbReference type="ARBA" id="ARBA00023268"/>
    </source>
</evidence>
<dbReference type="InterPro" id="IPR002496">
    <property type="entry name" value="PRib_AMP_CycHydrolase_dom"/>
</dbReference>
<dbReference type="RefSeq" id="WP_016524505.1">
    <property type="nucleotide sequence ID" value="NZ_KE332518.1"/>
</dbReference>
<dbReference type="EC" id="3.5.4.19" evidence="14"/>
<dbReference type="EC" id="3.6.1.31" evidence="14"/>
<dbReference type="GO" id="GO:0005524">
    <property type="term" value="F:ATP binding"/>
    <property type="evidence" value="ECO:0007669"/>
    <property type="project" value="UniProtKB-KW"/>
</dbReference>
<dbReference type="UniPathway" id="UPA00031">
    <property type="reaction ID" value="UER00007"/>
</dbReference>
<keyword evidence="18" id="KW-1185">Reference proteome</keyword>
<comment type="catalytic activity">
    <reaction evidence="2 14">
        <text>1-(5-phospho-beta-D-ribosyl)-ATP + H2O = 1-(5-phospho-beta-D-ribosyl)-5'-AMP + diphosphate + H(+)</text>
        <dbReference type="Rhea" id="RHEA:22828"/>
        <dbReference type="ChEBI" id="CHEBI:15377"/>
        <dbReference type="ChEBI" id="CHEBI:15378"/>
        <dbReference type="ChEBI" id="CHEBI:33019"/>
        <dbReference type="ChEBI" id="CHEBI:59457"/>
        <dbReference type="ChEBI" id="CHEBI:73183"/>
        <dbReference type="EC" id="3.6.1.31"/>
    </reaction>
</comment>
<keyword evidence="9 14" id="KW-0547">Nucleotide-binding</keyword>
<dbReference type="GO" id="GO:0005737">
    <property type="term" value="C:cytoplasm"/>
    <property type="evidence" value="ECO:0007669"/>
    <property type="project" value="UniProtKB-SubCell"/>
</dbReference>
<dbReference type="GO" id="GO:0000105">
    <property type="term" value="P:L-histidine biosynthetic process"/>
    <property type="evidence" value="ECO:0007669"/>
    <property type="project" value="UniProtKB-UniRule"/>
</dbReference>
<proteinExistence type="inferred from homology"/>
<dbReference type="InterPro" id="IPR021130">
    <property type="entry name" value="PRib-ATP_PPHydrolase-like"/>
</dbReference>
<feature type="domain" description="Phosphoribosyl-AMP cyclohydrolase" evidence="16">
    <location>
        <begin position="279"/>
        <end position="351"/>
    </location>
</feature>
<feature type="region of interest" description="Phosphoribosyl-ATP pyrophosphohydrolase" evidence="14">
    <location>
        <begin position="361"/>
        <end position="444"/>
    </location>
</feature>
<name>S3K1W1_TREMA</name>
<evidence type="ECO:0000256" key="6">
    <source>
        <dbReference type="ARBA" id="ARBA00008299"/>
    </source>
</evidence>
<organism evidence="17 18">
    <name type="scientific">Treponema maltophilum ATCC 51939</name>
    <dbReference type="NCBI Taxonomy" id="1125699"/>
    <lineage>
        <taxon>Bacteria</taxon>
        <taxon>Pseudomonadati</taxon>
        <taxon>Spirochaetota</taxon>
        <taxon>Spirochaetia</taxon>
        <taxon>Spirochaetales</taxon>
        <taxon>Treponemataceae</taxon>
        <taxon>Treponema</taxon>
    </lineage>
</organism>
<dbReference type="HAMAP" id="MF_01019">
    <property type="entry name" value="HisIE"/>
    <property type="match status" value="1"/>
</dbReference>
<evidence type="ECO:0000259" key="16">
    <source>
        <dbReference type="Pfam" id="PF01502"/>
    </source>
</evidence>
<comment type="similarity">
    <text evidence="5 14">In the C-terminal section; belongs to the PRA-PH family.</text>
</comment>
<dbReference type="Pfam" id="PF01503">
    <property type="entry name" value="PRA-PH"/>
    <property type="match status" value="1"/>
</dbReference>
<evidence type="ECO:0000256" key="10">
    <source>
        <dbReference type="ARBA" id="ARBA00022801"/>
    </source>
</evidence>
<dbReference type="InterPro" id="IPR023019">
    <property type="entry name" value="His_synth_HisIE"/>
</dbReference>
<dbReference type="Gene3D" id="1.10.287.1080">
    <property type="entry name" value="MazG-like"/>
    <property type="match status" value="1"/>
</dbReference>
<comment type="pathway">
    <text evidence="4 14">Amino-acid biosynthesis; L-histidine biosynthesis; L-histidine from 5-phospho-alpha-D-ribose 1-diphosphate: step 2/9.</text>
</comment>
<dbReference type="HOGENOM" id="CLU_048577_0_2_12"/>
<keyword evidence="13 14" id="KW-0511">Multifunctional enzyme</keyword>
<evidence type="ECO:0000256" key="15">
    <source>
        <dbReference type="RuleBase" id="RU003657"/>
    </source>
</evidence>
<dbReference type="AlphaFoldDB" id="S3K1W1"/>
<dbReference type="eggNOG" id="COG0139">
    <property type="taxonomic scope" value="Bacteria"/>
</dbReference>
<evidence type="ECO:0000256" key="14">
    <source>
        <dbReference type="HAMAP-Rule" id="MF_01019"/>
    </source>
</evidence>
<dbReference type="PATRIC" id="fig|1125699.3.peg.205"/>
<evidence type="ECO:0000256" key="12">
    <source>
        <dbReference type="ARBA" id="ARBA00023102"/>
    </source>
</evidence>
<evidence type="ECO:0000256" key="2">
    <source>
        <dbReference type="ARBA" id="ARBA00001460"/>
    </source>
</evidence>
<evidence type="ECO:0000256" key="1">
    <source>
        <dbReference type="ARBA" id="ARBA00000024"/>
    </source>
</evidence>
<comment type="caution">
    <text evidence="17">The sequence shown here is derived from an EMBL/GenBank/DDBJ whole genome shotgun (WGS) entry which is preliminary data.</text>
</comment>
<dbReference type="SUPFAM" id="SSF101386">
    <property type="entry name" value="all-alpha NTP pyrophosphatases"/>
    <property type="match status" value="1"/>
</dbReference>
<dbReference type="GO" id="GO:0004636">
    <property type="term" value="F:phosphoribosyl-ATP diphosphatase activity"/>
    <property type="evidence" value="ECO:0007669"/>
    <property type="project" value="UniProtKB-UniRule"/>
</dbReference>
<evidence type="ECO:0000256" key="9">
    <source>
        <dbReference type="ARBA" id="ARBA00022741"/>
    </source>
</evidence>
<comment type="similarity">
    <text evidence="7 15">Belongs to the HisA/HisF family.</text>
</comment>
<keyword evidence="10 14" id="KW-0378">Hydrolase</keyword>
<dbReference type="GO" id="GO:0004635">
    <property type="term" value="F:phosphoribosyl-AMP cyclohydrolase activity"/>
    <property type="evidence" value="ECO:0007669"/>
    <property type="project" value="UniProtKB-UniRule"/>
</dbReference>
<dbReference type="STRING" id="1125699.HMPREF9194_00203"/>
<dbReference type="InterPro" id="IPR038019">
    <property type="entry name" value="PRib_AMP_CycHydrolase_sf"/>
</dbReference>
<evidence type="ECO:0000256" key="3">
    <source>
        <dbReference type="ARBA" id="ARBA00005169"/>
    </source>
</evidence>
<dbReference type="SUPFAM" id="SSF141734">
    <property type="entry name" value="HisI-like"/>
    <property type="match status" value="1"/>
</dbReference>
<dbReference type="Gene3D" id="3.10.20.810">
    <property type="entry name" value="Phosphoribosyl-AMP cyclohydrolase"/>
    <property type="match status" value="1"/>
</dbReference>
<comment type="catalytic activity">
    <reaction evidence="1 14">
        <text>1-(5-phospho-beta-D-ribosyl)-5'-AMP + H2O = 1-(5-phospho-beta-D-ribosyl)-5-[(5-phospho-beta-D-ribosylamino)methylideneamino]imidazole-4-carboxamide</text>
        <dbReference type="Rhea" id="RHEA:20049"/>
        <dbReference type="ChEBI" id="CHEBI:15377"/>
        <dbReference type="ChEBI" id="CHEBI:58435"/>
        <dbReference type="ChEBI" id="CHEBI:59457"/>
        <dbReference type="EC" id="3.5.4.19"/>
    </reaction>
</comment>
<keyword evidence="11 14" id="KW-0067">ATP-binding</keyword>
<dbReference type="EMBL" id="ATFF01000002">
    <property type="protein sequence ID" value="EPF32208.1"/>
    <property type="molecule type" value="Genomic_DNA"/>
</dbReference>
<comment type="pathway">
    <text evidence="3 14">Amino-acid biosynthesis; L-histidine biosynthesis; L-histidine from 5-phospho-alpha-D-ribose 1-diphosphate: step 3/9.</text>
</comment>
<evidence type="ECO:0000313" key="17">
    <source>
        <dbReference type="EMBL" id="EPF32208.1"/>
    </source>
</evidence>
<dbReference type="OrthoDB" id="9795769at2"/>
<comment type="similarity">
    <text evidence="6 14">In the N-terminal section; belongs to the PRA-CH family.</text>
</comment>
<dbReference type="PANTHER" id="PTHR42945:SF1">
    <property type="entry name" value="HISTIDINE BIOSYNTHESIS BIFUNCTIONAL PROTEIN HIS7"/>
    <property type="match status" value="1"/>
</dbReference>
<sequence>MVISSIDLKGGKVVQLKNGKEPVLSRTDADSLAAEFNIYGETAVIDLDAALTHTDEGPLKGQTPNSALLARLLRKGNMRAGGGIRTVKRAKELISLGAEKVIIGSAAFAGGGESRKSDTGTQSVLNTNFLDELVKAIGKQRIIIAVDARDGIISVKGWTQSSGIPLLDGARAAEKYAGELLFTCVEKEGCMGGTDMEAVRSLRQAVRCRLTAAGGVSTVREVEELEKLGVDVQLGMALYTGAVKLKDCFIACLNWDKAEKHTGGLIPVIAQSTAGEVLMTGFANRAALEKTFDTKKLTFWSRSRNCLWTKGETSGNTLSVVKMRADCDRDTVLAVVEPAGPVCHTGSWTCFSSEAGAKSNLERLENIIAERFAHPTPGSYTATLDDKRVREKIAEESQELIEANGKDEVVWEAADLMYFIGVLLHRENVRWQDVYDELDRRHKK</sequence>
<gene>
    <name evidence="14" type="primary">hisI</name>
    <name evidence="14" type="synonym">hisIE</name>
    <name evidence="17" type="ORF">HMPREF9194_00203</name>
</gene>